<evidence type="ECO:0000259" key="1">
    <source>
        <dbReference type="PROSITE" id="PS50123"/>
    </source>
</evidence>
<comment type="caution">
    <text evidence="2">The sequence shown here is derived from an EMBL/GenBank/DDBJ whole genome shotgun (WGS) entry which is preliminary data.</text>
</comment>
<dbReference type="EMBL" id="LACI01001855">
    <property type="protein sequence ID" value="KJU83518.1"/>
    <property type="molecule type" value="Genomic_DNA"/>
</dbReference>
<keyword evidence="2" id="KW-0808">Transferase</keyword>
<name>A0A0F3GS66_9BACT</name>
<evidence type="ECO:0000313" key="2">
    <source>
        <dbReference type="EMBL" id="KJU83518.1"/>
    </source>
</evidence>
<dbReference type="SUPFAM" id="SSF53335">
    <property type="entry name" value="S-adenosyl-L-methionine-dependent methyltransferases"/>
    <property type="match status" value="1"/>
</dbReference>
<sequence length="208" mass="24057">MLYDKITTNETFFFREVQQLDVLVQQLIPKIKEERKLQTVKIWSAACSTGEEPYTIAMMLMETPKTSTVKFEILASDISDVVIERAQSASYGQYALRNIPEQYMKKYFKQSTATNHTLSNDVKTKVKFVQVNLIDDKKVRGFREMDIILCRNVLIYFDKKAKLKAVTNLYESLRAGGYLFIGMAESLHDITRLFRPQIIGKTVVYQKA</sequence>
<reference evidence="2 3" key="1">
    <citation type="submission" date="2015-02" db="EMBL/GenBank/DDBJ databases">
        <title>Single-cell genomics of uncultivated deep-branching MTB reveals a conserved set of magnetosome genes.</title>
        <authorList>
            <person name="Kolinko S."/>
            <person name="Richter M."/>
            <person name="Glockner F.O."/>
            <person name="Brachmann A."/>
            <person name="Schuler D."/>
        </authorList>
    </citation>
    <scope>NUCLEOTIDE SEQUENCE [LARGE SCALE GENOMIC DNA]</scope>
    <source>
        <strain evidence="2">TM-1</strain>
    </source>
</reference>
<dbReference type="InterPro" id="IPR050903">
    <property type="entry name" value="Bact_Chemotaxis_MeTrfase"/>
</dbReference>
<organism evidence="2 3">
    <name type="scientific">Candidatus Magnetobacterium bavaricum</name>
    <dbReference type="NCBI Taxonomy" id="29290"/>
    <lineage>
        <taxon>Bacteria</taxon>
        <taxon>Pseudomonadati</taxon>
        <taxon>Nitrospirota</taxon>
        <taxon>Thermodesulfovibrionia</taxon>
        <taxon>Thermodesulfovibrionales</taxon>
        <taxon>Candidatus Magnetobacteriaceae</taxon>
        <taxon>Candidatus Magnetobacterium</taxon>
    </lineage>
</organism>
<dbReference type="Pfam" id="PF01739">
    <property type="entry name" value="CheR"/>
    <property type="match status" value="1"/>
</dbReference>
<dbReference type="InterPro" id="IPR000780">
    <property type="entry name" value="CheR_MeTrfase"/>
</dbReference>
<dbReference type="Gene3D" id="3.40.50.150">
    <property type="entry name" value="Vaccinia Virus protein VP39"/>
    <property type="match status" value="1"/>
</dbReference>
<dbReference type="GO" id="GO:0008757">
    <property type="term" value="F:S-adenosylmethionine-dependent methyltransferase activity"/>
    <property type="evidence" value="ECO:0007669"/>
    <property type="project" value="InterPro"/>
</dbReference>
<protein>
    <submittedName>
        <fullName evidence="2">Chemotaxis protein methyltransferase CheR</fullName>
    </submittedName>
</protein>
<feature type="domain" description="CheR-type methyltransferase" evidence="1">
    <location>
        <begin position="1"/>
        <end position="208"/>
    </location>
</feature>
<dbReference type="PANTHER" id="PTHR24422:SF10">
    <property type="entry name" value="CHEMOTAXIS PROTEIN METHYLTRANSFERASE 2"/>
    <property type="match status" value="1"/>
</dbReference>
<dbReference type="AlphaFoldDB" id="A0A0F3GS66"/>
<evidence type="ECO:0000313" key="3">
    <source>
        <dbReference type="Proteomes" id="UP000033423"/>
    </source>
</evidence>
<dbReference type="PATRIC" id="fig|29290.4.peg.5657"/>
<proteinExistence type="predicted"/>
<dbReference type="GO" id="GO:0032259">
    <property type="term" value="P:methylation"/>
    <property type="evidence" value="ECO:0007669"/>
    <property type="project" value="UniProtKB-KW"/>
</dbReference>
<dbReference type="PANTHER" id="PTHR24422">
    <property type="entry name" value="CHEMOTAXIS PROTEIN METHYLTRANSFERASE"/>
    <property type="match status" value="1"/>
</dbReference>
<dbReference type="SMART" id="SM00138">
    <property type="entry name" value="MeTrc"/>
    <property type="match status" value="1"/>
</dbReference>
<gene>
    <name evidence="2" type="ORF">MBAV_004267</name>
</gene>
<dbReference type="PROSITE" id="PS50123">
    <property type="entry name" value="CHER"/>
    <property type="match status" value="1"/>
</dbReference>
<dbReference type="InterPro" id="IPR029063">
    <property type="entry name" value="SAM-dependent_MTases_sf"/>
</dbReference>
<dbReference type="InterPro" id="IPR022642">
    <property type="entry name" value="CheR_C"/>
</dbReference>
<dbReference type="PRINTS" id="PR00996">
    <property type="entry name" value="CHERMTFRASE"/>
</dbReference>
<dbReference type="Proteomes" id="UP000033423">
    <property type="component" value="Unassembled WGS sequence"/>
</dbReference>
<accession>A0A0F3GS66</accession>
<keyword evidence="3" id="KW-1185">Reference proteome</keyword>
<keyword evidence="2" id="KW-0489">Methyltransferase</keyword>